<dbReference type="GO" id="GO:0007165">
    <property type="term" value="P:signal transduction"/>
    <property type="evidence" value="ECO:0007669"/>
    <property type="project" value="TreeGrafter"/>
</dbReference>
<dbReference type="InterPro" id="IPR000340">
    <property type="entry name" value="Dual-sp_phosphatase_cat-dom"/>
</dbReference>
<dbReference type="PROSITE" id="PS50056">
    <property type="entry name" value="TYR_PHOSPHATASE_2"/>
    <property type="match status" value="1"/>
</dbReference>
<dbReference type="InterPro" id="IPR029021">
    <property type="entry name" value="Prot-tyrosine_phosphatase-like"/>
</dbReference>
<dbReference type="InterPro" id="IPR036457">
    <property type="entry name" value="PPM-type-like_dom_sf"/>
</dbReference>
<comment type="caution">
    <text evidence="7">The sequence shown here is derived from an EMBL/GenBank/DDBJ whole genome shotgun (WGS) entry which is preliminary data.</text>
</comment>
<keyword evidence="3" id="KW-0904">Protein phosphatase</keyword>
<dbReference type="InterPro" id="IPR020422">
    <property type="entry name" value="TYR_PHOSPHATASE_DUAL_dom"/>
</dbReference>
<dbReference type="AlphaFoldDB" id="A0A7J6RTE8"/>
<dbReference type="GO" id="GO:0004725">
    <property type="term" value="F:protein tyrosine phosphatase activity"/>
    <property type="evidence" value="ECO:0007669"/>
    <property type="project" value="TreeGrafter"/>
</dbReference>
<evidence type="ECO:0000256" key="4">
    <source>
        <dbReference type="ARBA" id="ARBA00047761"/>
    </source>
</evidence>
<comment type="catalytic activity">
    <reaction evidence="4">
        <text>O-phospho-L-seryl-[protein] + H2O = L-seryl-[protein] + phosphate</text>
        <dbReference type="Rhea" id="RHEA:20629"/>
        <dbReference type="Rhea" id="RHEA-COMP:9863"/>
        <dbReference type="Rhea" id="RHEA-COMP:11604"/>
        <dbReference type="ChEBI" id="CHEBI:15377"/>
        <dbReference type="ChEBI" id="CHEBI:29999"/>
        <dbReference type="ChEBI" id="CHEBI:43474"/>
        <dbReference type="ChEBI" id="CHEBI:83421"/>
        <dbReference type="EC" id="3.1.3.16"/>
    </reaction>
</comment>
<evidence type="ECO:0000256" key="1">
    <source>
        <dbReference type="ARBA" id="ARBA00008601"/>
    </source>
</evidence>
<protein>
    <recommendedName>
        <fullName evidence="6">Tyrosine specific protein phosphatases domain-containing protein</fullName>
    </recommendedName>
</protein>
<keyword evidence="8" id="KW-1185">Reference proteome</keyword>
<evidence type="ECO:0000256" key="3">
    <source>
        <dbReference type="ARBA" id="ARBA00022912"/>
    </source>
</evidence>
<dbReference type="PANTHER" id="PTHR45948:SF2">
    <property type="entry name" value="DUAL SPECIFICITY PROTEIN PHOSPHATASE"/>
    <property type="match status" value="1"/>
</dbReference>
<dbReference type="Gene3D" id="3.60.40.10">
    <property type="entry name" value="PPM-type phosphatase domain"/>
    <property type="match status" value="1"/>
</dbReference>
<organism evidence="7 8">
    <name type="scientific">Perkinsus olseni</name>
    <name type="common">Perkinsus atlanticus</name>
    <dbReference type="NCBI Taxonomy" id="32597"/>
    <lineage>
        <taxon>Eukaryota</taxon>
        <taxon>Sar</taxon>
        <taxon>Alveolata</taxon>
        <taxon>Perkinsozoa</taxon>
        <taxon>Perkinsea</taxon>
        <taxon>Perkinsida</taxon>
        <taxon>Perkinsidae</taxon>
        <taxon>Perkinsus</taxon>
    </lineage>
</organism>
<feature type="domain" description="Tyrosine specific protein phosphatases" evidence="6">
    <location>
        <begin position="18"/>
        <end position="70"/>
    </location>
</feature>
<dbReference type="InterPro" id="IPR001932">
    <property type="entry name" value="PPM-type_phosphatase-like_dom"/>
</dbReference>
<comment type="catalytic activity">
    <reaction evidence="5">
        <text>O-phospho-L-threonyl-[protein] + H2O = L-threonyl-[protein] + phosphate</text>
        <dbReference type="Rhea" id="RHEA:47004"/>
        <dbReference type="Rhea" id="RHEA-COMP:11060"/>
        <dbReference type="Rhea" id="RHEA-COMP:11605"/>
        <dbReference type="ChEBI" id="CHEBI:15377"/>
        <dbReference type="ChEBI" id="CHEBI:30013"/>
        <dbReference type="ChEBI" id="CHEBI:43474"/>
        <dbReference type="ChEBI" id="CHEBI:61977"/>
        <dbReference type="EC" id="3.1.3.16"/>
    </reaction>
</comment>
<evidence type="ECO:0000313" key="7">
    <source>
        <dbReference type="EMBL" id="KAF4723937.1"/>
    </source>
</evidence>
<dbReference type="Gene3D" id="3.90.190.10">
    <property type="entry name" value="Protein tyrosine phosphatase superfamily"/>
    <property type="match status" value="1"/>
</dbReference>
<dbReference type="Proteomes" id="UP000553632">
    <property type="component" value="Unassembled WGS sequence"/>
</dbReference>
<evidence type="ECO:0000256" key="5">
    <source>
        <dbReference type="ARBA" id="ARBA00048336"/>
    </source>
</evidence>
<dbReference type="Pfam" id="PF00782">
    <property type="entry name" value="DSPc"/>
    <property type="match status" value="1"/>
</dbReference>
<keyword evidence="2" id="KW-0378">Hydrolase</keyword>
<proteinExistence type="inferred from homology"/>
<dbReference type="InterPro" id="IPR000387">
    <property type="entry name" value="Tyr_Pase_dom"/>
</dbReference>
<dbReference type="PANTHER" id="PTHR45948">
    <property type="entry name" value="DUAL SPECIFICITY PROTEIN PHOSPHATASE DDB_G0269404-RELATED"/>
    <property type="match status" value="1"/>
</dbReference>
<dbReference type="GO" id="GO:0005829">
    <property type="term" value="C:cytosol"/>
    <property type="evidence" value="ECO:0007669"/>
    <property type="project" value="TreeGrafter"/>
</dbReference>
<dbReference type="SUPFAM" id="SSF81606">
    <property type="entry name" value="PP2C-like"/>
    <property type="match status" value="1"/>
</dbReference>
<name>A0A7J6RTE8_PEROL</name>
<dbReference type="CDD" id="cd14498">
    <property type="entry name" value="DSP"/>
    <property type="match status" value="1"/>
</dbReference>
<dbReference type="SUPFAM" id="SSF52799">
    <property type="entry name" value="(Phosphotyrosine protein) phosphatases II"/>
    <property type="match status" value="1"/>
</dbReference>
<reference evidence="7 8" key="1">
    <citation type="submission" date="2020-04" db="EMBL/GenBank/DDBJ databases">
        <title>Perkinsus olseni comparative genomics.</title>
        <authorList>
            <person name="Bogema D.R."/>
        </authorList>
    </citation>
    <scope>NUCLEOTIDE SEQUENCE [LARGE SCALE GENOMIC DNA]</scope>
    <source>
        <strain evidence="7 8">ATCC PRA-207</strain>
    </source>
</reference>
<sequence>MRDNEQQVLGIPYLKKAWDFIDDAHKHADGNILIHCIMGQSRSVIVLVSYLMRHLDIDYQAALDMVVSVRSMAEPNPGFERQLLEHDANDAIRGAVEEGLMVSSLLQSSVAGMMAGGEPSLRGICLISAMDLRTRLSADYSNAKLMEPDGDTYPKAAVLQVLSGDDKTADLRAMPFVEPINEKLLPTGDSRDSPHVQVGVVCRKGRKGNEDHTPNQDSFSITLLDDNTVVGLVCDGHGPFGHLISQRSTQSAANLVCQRLRGADSSTGAETTGIEAKLKAAVQECQDDIIRFAKATGFPADNSGSSLACLVVEPLDRAANKLVVHVAWCGDSKIVAGKYDKKDVET</sequence>
<dbReference type="EMBL" id="JABANO010023194">
    <property type="protein sequence ID" value="KAF4723937.1"/>
    <property type="molecule type" value="Genomic_DNA"/>
</dbReference>
<comment type="similarity">
    <text evidence="1">Belongs to the protein-tyrosine phosphatase family. Non-receptor class dual specificity subfamily.</text>
</comment>
<evidence type="ECO:0000313" key="8">
    <source>
        <dbReference type="Proteomes" id="UP000553632"/>
    </source>
</evidence>
<evidence type="ECO:0000256" key="2">
    <source>
        <dbReference type="ARBA" id="ARBA00022801"/>
    </source>
</evidence>
<accession>A0A7J6RTE8</accession>
<evidence type="ECO:0000259" key="6">
    <source>
        <dbReference type="PROSITE" id="PS50056"/>
    </source>
</evidence>
<feature type="non-terminal residue" evidence="7">
    <location>
        <position position="1"/>
    </location>
</feature>
<gene>
    <name evidence="7" type="ORF">FOZ63_003204</name>
</gene>
<dbReference type="GO" id="GO:0004722">
    <property type="term" value="F:protein serine/threonine phosphatase activity"/>
    <property type="evidence" value="ECO:0007669"/>
    <property type="project" value="UniProtKB-EC"/>
</dbReference>
<dbReference type="SMART" id="SM00195">
    <property type="entry name" value="DSPc"/>
    <property type="match status" value="1"/>
</dbReference>
<dbReference type="Pfam" id="PF13672">
    <property type="entry name" value="PP2C_2"/>
    <property type="match status" value="1"/>
</dbReference>